<evidence type="ECO:0000256" key="1">
    <source>
        <dbReference type="SAM" id="SignalP"/>
    </source>
</evidence>
<reference evidence="2 3" key="1">
    <citation type="submission" date="2019-06" db="EMBL/GenBank/DDBJ databases">
        <title>Pseudomonas bimorpha sp. nov. isolated from bovine raw milk and skim milk concentrate.</title>
        <authorList>
            <person name="Hofmann K."/>
            <person name="Huptas C."/>
            <person name="Doll E."/>
            <person name="Scherer S."/>
            <person name="Wenning M."/>
        </authorList>
    </citation>
    <scope>NUCLEOTIDE SEQUENCE [LARGE SCALE GENOMIC DNA]</scope>
    <source>
        <strain evidence="2 3">DSM 17835</strain>
    </source>
</reference>
<dbReference type="GeneID" id="78553566"/>
<gene>
    <name evidence="2" type="ORF">FIV36_29540</name>
</gene>
<dbReference type="RefSeq" id="WP_083365945.1">
    <property type="nucleotide sequence ID" value="NZ_LT629689.1"/>
</dbReference>
<evidence type="ECO:0000313" key="3">
    <source>
        <dbReference type="Proteomes" id="UP000317951"/>
    </source>
</evidence>
<proteinExistence type="predicted"/>
<name>A0A5C5Q7J1_9PSED</name>
<dbReference type="EMBL" id="VFET01000044">
    <property type="protein sequence ID" value="TWR99710.1"/>
    <property type="molecule type" value="Genomic_DNA"/>
</dbReference>
<feature type="signal peptide" evidence="1">
    <location>
        <begin position="1"/>
        <end position="29"/>
    </location>
</feature>
<protein>
    <submittedName>
        <fullName evidence="2">Uncharacterized protein</fullName>
    </submittedName>
</protein>
<dbReference type="Proteomes" id="UP000317951">
    <property type="component" value="Unassembled WGS sequence"/>
</dbReference>
<keyword evidence="1" id="KW-0732">Signal</keyword>
<evidence type="ECO:0000313" key="2">
    <source>
        <dbReference type="EMBL" id="TWR99710.1"/>
    </source>
</evidence>
<feature type="chain" id="PRO_5023113838" evidence="1">
    <location>
        <begin position="30"/>
        <end position="156"/>
    </location>
</feature>
<sequence length="156" mass="17662">MLNLKFLISAQAMKTVIGLAVFVTMGASAQTTLEEQLRGIEDCSIRNVFLDPISHRPSGKYFSERKLEPCRIDEAAYYCVTDTFYRLHVNQIAIPYIGPFSVHAIYIKESPDIVESVLMDQFKKIKLNQNNDTSPTLIANPKQPGSSIFYCNEYSE</sequence>
<dbReference type="OrthoDB" id="6906421at2"/>
<accession>A0A5C5Q7J1</accession>
<comment type="caution">
    <text evidence="2">The sequence shown here is derived from an EMBL/GenBank/DDBJ whole genome shotgun (WGS) entry which is preliminary data.</text>
</comment>
<dbReference type="AlphaFoldDB" id="A0A5C5Q7J1"/>
<organism evidence="2 3">
    <name type="scientific">Pseudomonas extremaustralis</name>
    <dbReference type="NCBI Taxonomy" id="359110"/>
    <lineage>
        <taxon>Bacteria</taxon>
        <taxon>Pseudomonadati</taxon>
        <taxon>Pseudomonadota</taxon>
        <taxon>Gammaproteobacteria</taxon>
        <taxon>Pseudomonadales</taxon>
        <taxon>Pseudomonadaceae</taxon>
        <taxon>Pseudomonas</taxon>
    </lineage>
</organism>